<dbReference type="HOGENOM" id="CLU_055322_2_0_1"/>
<evidence type="ECO:0000259" key="1">
    <source>
        <dbReference type="Pfam" id="PF03358"/>
    </source>
</evidence>
<protein>
    <recommendedName>
        <fullName evidence="1">NADPH-dependent FMN reductase-like domain-containing protein</fullName>
    </recommendedName>
</protein>
<accession>A0A0C3HVB4</accession>
<dbReference type="OrthoDB" id="68575at2759"/>
<sequence length="197" mass="21953">MATNKTFKVGIIIGSQRVVRVGPQIASFVLDTIKAADEKASRDTTIPRPPITFDIVDIKTHNLPIFDEPHIPQQIRSAEEYANEHTRRNWGIPAELKNAIDYLFHEWRDKPAMIITYGGRGGHQCAGHLKTVLGSIGVCIVNKMIGMAFPSPEFRAKCFKGQELGLDTSNAEGSWAEHRSEIVSAWDELVNKMLAVM</sequence>
<keyword evidence="3" id="KW-1185">Reference proteome</keyword>
<dbReference type="Gene3D" id="3.40.50.360">
    <property type="match status" value="2"/>
</dbReference>
<evidence type="ECO:0000313" key="2">
    <source>
        <dbReference type="EMBL" id="KIN06950.1"/>
    </source>
</evidence>
<dbReference type="Pfam" id="PF03358">
    <property type="entry name" value="FMN_red"/>
    <property type="match status" value="1"/>
</dbReference>
<dbReference type="InterPro" id="IPR029039">
    <property type="entry name" value="Flavoprotein-like_sf"/>
</dbReference>
<dbReference type="AlphaFoldDB" id="A0A0C3HVB4"/>
<name>A0A0C3HVB4_OIDMZ</name>
<dbReference type="PANTHER" id="PTHR30543:SF21">
    <property type="entry name" value="NAD(P)H-DEPENDENT FMN REDUCTASE LOT6"/>
    <property type="match status" value="1"/>
</dbReference>
<dbReference type="EMBL" id="KN832870">
    <property type="protein sequence ID" value="KIN06950.1"/>
    <property type="molecule type" value="Genomic_DNA"/>
</dbReference>
<dbReference type="STRING" id="913774.A0A0C3HVB4"/>
<dbReference type="GO" id="GO:0016491">
    <property type="term" value="F:oxidoreductase activity"/>
    <property type="evidence" value="ECO:0007669"/>
    <property type="project" value="InterPro"/>
</dbReference>
<dbReference type="GO" id="GO:0005829">
    <property type="term" value="C:cytosol"/>
    <property type="evidence" value="ECO:0007669"/>
    <property type="project" value="TreeGrafter"/>
</dbReference>
<evidence type="ECO:0000313" key="3">
    <source>
        <dbReference type="Proteomes" id="UP000054321"/>
    </source>
</evidence>
<dbReference type="InterPro" id="IPR050712">
    <property type="entry name" value="NAD(P)H-dep_reductase"/>
</dbReference>
<gene>
    <name evidence="2" type="ORF">OIDMADRAFT_46864</name>
</gene>
<reference evidence="2 3" key="1">
    <citation type="submission" date="2014-04" db="EMBL/GenBank/DDBJ databases">
        <authorList>
            <consortium name="DOE Joint Genome Institute"/>
            <person name="Kuo A."/>
            <person name="Martino E."/>
            <person name="Perotto S."/>
            <person name="Kohler A."/>
            <person name="Nagy L.G."/>
            <person name="Floudas D."/>
            <person name="Copeland A."/>
            <person name="Barry K.W."/>
            <person name="Cichocki N."/>
            <person name="Veneault-Fourrey C."/>
            <person name="LaButti K."/>
            <person name="Lindquist E.A."/>
            <person name="Lipzen A."/>
            <person name="Lundell T."/>
            <person name="Morin E."/>
            <person name="Murat C."/>
            <person name="Sun H."/>
            <person name="Tunlid A."/>
            <person name="Henrissat B."/>
            <person name="Grigoriev I.V."/>
            <person name="Hibbett D.S."/>
            <person name="Martin F."/>
            <person name="Nordberg H.P."/>
            <person name="Cantor M.N."/>
            <person name="Hua S.X."/>
        </authorList>
    </citation>
    <scope>NUCLEOTIDE SEQUENCE [LARGE SCALE GENOMIC DNA]</scope>
    <source>
        <strain evidence="2 3">Zn</strain>
    </source>
</reference>
<feature type="domain" description="NADPH-dependent FMN reductase-like" evidence="1">
    <location>
        <begin position="8"/>
        <end position="143"/>
    </location>
</feature>
<reference evidence="3" key="2">
    <citation type="submission" date="2015-01" db="EMBL/GenBank/DDBJ databases">
        <title>Evolutionary Origins and Diversification of the Mycorrhizal Mutualists.</title>
        <authorList>
            <consortium name="DOE Joint Genome Institute"/>
            <consortium name="Mycorrhizal Genomics Consortium"/>
            <person name="Kohler A."/>
            <person name="Kuo A."/>
            <person name="Nagy L.G."/>
            <person name="Floudas D."/>
            <person name="Copeland A."/>
            <person name="Barry K.W."/>
            <person name="Cichocki N."/>
            <person name="Veneault-Fourrey C."/>
            <person name="LaButti K."/>
            <person name="Lindquist E.A."/>
            <person name="Lipzen A."/>
            <person name="Lundell T."/>
            <person name="Morin E."/>
            <person name="Murat C."/>
            <person name="Riley R."/>
            <person name="Ohm R."/>
            <person name="Sun H."/>
            <person name="Tunlid A."/>
            <person name="Henrissat B."/>
            <person name="Grigoriev I.V."/>
            <person name="Hibbett D.S."/>
            <person name="Martin F."/>
        </authorList>
    </citation>
    <scope>NUCLEOTIDE SEQUENCE [LARGE SCALE GENOMIC DNA]</scope>
    <source>
        <strain evidence="3">Zn</strain>
    </source>
</reference>
<dbReference type="PANTHER" id="PTHR30543">
    <property type="entry name" value="CHROMATE REDUCTASE"/>
    <property type="match status" value="1"/>
</dbReference>
<organism evidence="2 3">
    <name type="scientific">Oidiodendron maius (strain Zn)</name>
    <dbReference type="NCBI Taxonomy" id="913774"/>
    <lineage>
        <taxon>Eukaryota</taxon>
        <taxon>Fungi</taxon>
        <taxon>Dikarya</taxon>
        <taxon>Ascomycota</taxon>
        <taxon>Pezizomycotina</taxon>
        <taxon>Leotiomycetes</taxon>
        <taxon>Leotiomycetes incertae sedis</taxon>
        <taxon>Myxotrichaceae</taxon>
        <taxon>Oidiodendron</taxon>
    </lineage>
</organism>
<dbReference type="SUPFAM" id="SSF52218">
    <property type="entry name" value="Flavoproteins"/>
    <property type="match status" value="1"/>
</dbReference>
<dbReference type="GO" id="GO:0010181">
    <property type="term" value="F:FMN binding"/>
    <property type="evidence" value="ECO:0007669"/>
    <property type="project" value="TreeGrafter"/>
</dbReference>
<dbReference type="Proteomes" id="UP000054321">
    <property type="component" value="Unassembled WGS sequence"/>
</dbReference>
<dbReference type="InParanoid" id="A0A0C3HVB4"/>
<dbReference type="InterPro" id="IPR005025">
    <property type="entry name" value="FMN_Rdtase-like_dom"/>
</dbReference>
<proteinExistence type="predicted"/>